<accession>A0A7T1ANJ1</accession>
<sequence>MKIKFFTILYVLLVFSQGVFADSPATSTPFSEAYLDIPLVKIAQEQGVLNEEMCRFLTDLNISLDQKAALVNALGWKFEGKKNTEIFTQYLMKKYRFQTKDLPIYALNRSELMCLGYLKLLDDYFHPLEAMKILERALKIKPKSFTVNIVTAIARGQVAFDYDWCQIWCFAETVLNNKSLEEDFRPEATSIIVDYLILYRDSCFE</sequence>
<dbReference type="AlphaFoldDB" id="A0A7T1ANJ1"/>
<reference evidence="2 3" key="1">
    <citation type="journal article" date="2021" name="Nat. Commun.">
        <title>Isolation of a member of the candidate phylum Atribacteria reveals a unique cell membrane structure.</title>
        <authorList>
            <person name="Taiki K."/>
            <person name="Nobu M.K."/>
            <person name="Kusada H."/>
            <person name="Meng X.-Y."/>
            <person name="Hosoki N."/>
            <person name="Uematsu K."/>
            <person name="Yoshioka H."/>
            <person name="Kamagata Y."/>
            <person name="Tamaki H."/>
        </authorList>
    </citation>
    <scope>NUCLEOTIDE SEQUENCE [LARGE SCALE GENOMIC DNA]</scope>
    <source>
        <strain evidence="2 3">RT761</strain>
    </source>
</reference>
<dbReference type="KEGG" id="alam:RT761_02400"/>
<keyword evidence="3" id="KW-1185">Reference proteome</keyword>
<evidence type="ECO:0000313" key="3">
    <source>
        <dbReference type="Proteomes" id="UP000594463"/>
    </source>
</evidence>
<protein>
    <submittedName>
        <fullName evidence="2">Uncharacterized protein</fullName>
    </submittedName>
</protein>
<dbReference type="EMBL" id="CP065383">
    <property type="protein sequence ID" value="QPM69172.1"/>
    <property type="molecule type" value="Genomic_DNA"/>
</dbReference>
<gene>
    <name evidence="2" type="ORF">RT761_02400</name>
</gene>
<evidence type="ECO:0000256" key="1">
    <source>
        <dbReference type="SAM" id="SignalP"/>
    </source>
</evidence>
<dbReference type="RefSeq" id="WP_218111653.1">
    <property type="nucleotide sequence ID" value="NZ_CP065383.1"/>
</dbReference>
<feature type="signal peptide" evidence="1">
    <location>
        <begin position="1"/>
        <end position="21"/>
    </location>
</feature>
<keyword evidence="1" id="KW-0732">Signal</keyword>
<evidence type="ECO:0000313" key="2">
    <source>
        <dbReference type="EMBL" id="QPM69172.1"/>
    </source>
</evidence>
<proteinExistence type="predicted"/>
<dbReference type="Proteomes" id="UP000594463">
    <property type="component" value="Chromosome"/>
</dbReference>
<feature type="chain" id="PRO_5031477331" evidence="1">
    <location>
        <begin position="22"/>
        <end position="205"/>
    </location>
</feature>
<name>A0A7T1ANJ1_ATRLM</name>
<organism evidence="2 3">
    <name type="scientific">Atribacter laminatus</name>
    <dbReference type="NCBI Taxonomy" id="2847778"/>
    <lineage>
        <taxon>Bacteria</taxon>
        <taxon>Pseudomonadati</taxon>
        <taxon>Atribacterota</taxon>
        <taxon>Atribacteria</taxon>
        <taxon>Atribacterales</taxon>
        <taxon>Atribacteraceae</taxon>
        <taxon>Atribacter</taxon>
    </lineage>
</organism>